<dbReference type="InterPro" id="IPR016181">
    <property type="entry name" value="Acyl_CoA_acyltransferase"/>
</dbReference>
<evidence type="ECO:0000256" key="2">
    <source>
        <dbReference type="ARBA" id="ARBA00023315"/>
    </source>
</evidence>
<dbReference type="InterPro" id="IPR050832">
    <property type="entry name" value="Bact_Acetyltransf"/>
</dbReference>
<reference evidence="4 5" key="1">
    <citation type="submission" date="2019-06" db="EMBL/GenBank/DDBJ databases">
        <title>Genome sequence of Rhodobacteraceae bacterium D4M1.</title>
        <authorList>
            <person name="Cao J."/>
        </authorList>
    </citation>
    <scope>NUCLEOTIDE SEQUENCE [LARGE SCALE GENOMIC DNA]</scope>
    <source>
        <strain evidence="4 5">D4M1</strain>
    </source>
</reference>
<dbReference type="PANTHER" id="PTHR43877">
    <property type="entry name" value="AMINOALKYLPHOSPHONATE N-ACETYLTRANSFERASE-RELATED-RELATED"/>
    <property type="match status" value="1"/>
</dbReference>
<evidence type="ECO:0000259" key="3">
    <source>
        <dbReference type="PROSITE" id="PS51186"/>
    </source>
</evidence>
<dbReference type="EMBL" id="CP040818">
    <property type="protein sequence ID" value="QDL92416.1"/>
    <property type="molecule type" value="Genomic_DNA"/>
</dbReference>
<keyword evidence="5" id="KW-1185">Reference proteome</keyword>
<dbReference type="KEGG" id="ppru:FDP22_11885"/>
<evidence type="ECO:0000313" key="5">
    <source>
        <dbReference type="Proteomes" id="UP000305888"/>
    </source>
</evidence>
<gene>
    <name evidence="4" type="ORF">FDP22_11885</name>
</gene>
<keyword evidence="2" id="KW-0012">Acyltransferase</keyword>
<accession>A0A5B8FUK2</accession>
<dbReference type="AlphaFoldDB" id="A0A5B8FUK2"/>
<name>A0A5B8FUK2_9RHOB</name>
<dbReference type="Pfam" id="PF00583">
    <property type="entry name" value="Acetyltransf_1"/>
    <property type="match status" value="1"/>
</dbReference>
<evidence type="ECO:0000313" key="4">
    <source>
        <dbReference type="EMBL" id="QDL92416.1"/>
    </source>
</evidence>
<dbReference type="PROSITE" id="PS51186">
    <property type="entry name" value="GNAT"/>
    <property type="match status" value="1"/>
</dbReference>
<dbReference type="CDD" id="cd04301">
    <property type="entry name" value="NAT_SF"/>
    <property type="match status" value="1"/>
</dbReference>
<proteinExistence type="predicted"/>
<protein>
    <submittedName>
        <fullName evidence="4">GNAT family N-acetyltransferase</fullName>
    </submittedName>
</protein>
<sequence>MLRCHLPRSLRPCPTPDQPVLVLAPYRATERCRPGPGRRGVAEAALTLRTAGPADAADAAAFHVRIWRETYAALAPADAVAALDEARRLPQWQEALSGADPRRGTLLAERDGAIVGLVSHGPPGSAVYGALGEVKHLYVCPSCRGSGLGRRLMAHAFRALAAAGYPGAGLAVVRGNAGARAFYRALGGREARAFTDPGPLWKSDNILVVWEPMPAG</sequence>
<dbReference type="GO" id="GO:0016747">
    <property type="term" value="F:acyltransferase activity, transferring groups other than amino-acyl groups"/>
    <property type="evidence" value="ECO:0007669"/>
    <property type="project" value="InterPro"/>
</dbReference>
<keyword evidence="1 4" id="KW-0808">Transferase</keyword>
<dbReference type="OrthoDB" id="5615858at2"/>
<feature type="domain" description="N-acetyltransferase" evidence="3">
    <location>
        <begin position="46"/>
        <end position="216"/>
    </location>
</feature>
<dbReference type="Gene3D" id="3.40.630.30">
    <property type="match status" value="1"/>
</dbReference>
<organism evidence="4 5">
    <name type="scientific">Paroceanicella profunda</name>
    <dbReference type="NCBI Taxonomy" id="2579971"/>
    <lineage>
        <taxon>Bacteria</taxon>
        <taxon>Pseudomonadati</taxon>
        <taxon>Pseudomonadota</taxon>
        <taxon>Alphaproteobacteria</taxon>
        <taxon>Rhodobacterales</taxon>
        <taxon>Paracoccaceae</taxon>
        <taxon>Paroceanicella</taxon>
    </lineage>
</organism>
<dbReference type="SUPFAM" id="SSF55729">
    <property type="entry name" value="Acyl-CoA N-acyltransferases (Nat)"/>
    <property type="match status" value="1"/>
</dbReference>
<dbReference type="Proteomes" id="UP000305888">
    <property type="component" value="Chromosome"/>
</dbReference>
<evidence type="ECO:0000256" key="1">
    <source>
        <dbReference type="ARBA" id="ARBA00022679"/>
    </source>
</evidence>
<dbReference type="InterPro" id="IPR000182">
    <property type="entry name" value="GNAT_dom"/>
</dbReference>